<reference evidence="1" key="1">
    <citation type="submission" date="2020-11" db="EMBL/GenBank/DDBJ databases">
        <authorList>
            <person name="Tran Van P."/>
        </authorList>
    </citation>
    <scope>NUCLEOTIDE SEQUENCE</scope>
</reference>
<dbReference type="EMBL" id="OC006283">
    <property type="protein sequence ID" value="CAD7266025.1"/>
    <property type="molecule type" value="Genomic_DNA"/>
</dbReference>
<accession>A0A7R9B4D4</accession>
<protein>
    <submittedName>
        <fullName evidence="1">Uncharacterized protein</fullName>
    </submittedName>
</protein>
<gene>
    <name evidence="1" type="ORF">TSIB3V08_LOCUS10052</name>
</gene>
<evidence type="ECO:0000313" key="1">
    <source>
        <dbReference type="EMBL" id="CAD7266025.1"/>
    </source>
</evidence>
<dbReference type="AlphaFoldDB" id="A0A7R9B4D4"/>
<sequence>MCGAVLSRRFICAGAVQLCAAGPLAALVAQSVVRLWRLSIRRTLNEMMIVTMKLWNQGECVGSEGGTYILYAASIRPTLKDDSFDNVIGQALEVIEKLKAFISNSSSVAESAISGIVEGAYRAVTQRIEEAQQQGETLGIDVSLCVDGQQAAVDANVENISKAAVECVTSKADEAINDLETILVEIESAKVDIQKAEDALASCGANVSCILEETEKVTKKIVTLGGSITKSVNDAVNLYNTFPAQVEACEATALSEAQTDALSFLGELDACLASQGLLEKSYL</sequence>
<name>A0A7R9B4D4_TIMSH</name>
<organism evidence="1">
    <name type="scientific">Timema shepardi</name>
    <name type="common">Walking stick</name>
    <dbReference type="NCBI Taxonomy" id="629360"/>
    <lineage>
        <taxon>Eukaryota</taxon>
        <taxon>Metazoa</taxon>
        <taxon>Ecdysozoa</taxon>
        <taxon>Arthropoda</taxon>
        <taxon>Hexapoda</taxon>
        <taxon>Insecta</taxon>
        <taxon>Pterygota</taxon>
        <taxon>Neoptera</taxon>
        <taxon>Polyneoptera</taxon>
        <taxon>Phasmatodea</taxon>
        <taxon>Timematodea</taxon>
        <taxon>Timematoidea</taxon>
        <taxon>Timematidae</taxon>
        <taxon>Timema</taxon>
    </lineage>
</organism>
<proteinExistence type="predicted"/>